<keyword evidence="3 6" id="KW-0732">Signal</keyword>
<dbReference type="EMBL" id="JANPWE010000002">
    <property type="protein sequence ID" value="MCR6545144.1"/>
    <property type="molecule type" value="Genomic_DNA"/>
</dbReference>
<evidence type="ECO:0000256" key="1">
    <source>
        <dbReference type="ARBA" id="ARBA00004613"/>
    </source>
</evidence>
<dbReference type="Gene3D" id="2.60.40.10">
    <property type="entry name" value="Immunoglobulins"/>
    <property type="match status" value="1"/>
</dbReference>
<dbReference type="PROSITE" id="PS51257">
    <property type="entry name" value="PROKAR_LIPOPROTEIN"/>
    <property type="match status" value="1"/>
</dbReference>
<proteinExistence type="predicted"/>
<feature type="chain" id="PRO_5045287691" evidence="6">
    <location>
        <begin position="30"/>
        <end position="234"/>
    </location>
</feature>
<name>A0ABT1Y2P9_9FIRM</name>
<sequence length="234" mass="24804">MNNKITSCKTKKTTLAAALIISLSIVVLAGCSSGNNSNQATNSGTSTSSSQTAAGKSSTDTNGDGIPDSVEKTYGTNPYVADTDGDGVNDKEDKAPVGTENLIKEASAAQLPIKIKDARVEDNATADHLEITLTNSGNTTLNNFDIYYTITDKVDKTQESYYQTMNGLSLNAGETKTIHFDNQVKEAGHYNGNMNGLYGTSVNGLTFDIQLHAKGYQPLNFQVEKAKGTAEVAD</sequence>
<accession>A0ABT1Y2P9</accession>
<dbReference type="SUPFAM" id="SSF103647">
    <property type="entry name" value="TSP type-3 repeat"/>
    <property type="match status" value="1"/>
</dbReference>
<keyword evidence="4" id="KW-0106">Calcium</keyword>
<protein>
    <submittedName>
        <fullName evidence="7">Thrombospondin type 3 repeat-containing protein</fullName>
    </submittedName>
</protein>
<dbReference type="Proteomes" id="UP001524944">
    <property type="component" value="Unassembled WGS sequence"/>
</dbReference>
<evidence type="ECO:0000256" key="4">
    <source>
        <dbReference type="ARBA" id="ARBA00022837"/>
    </source>
</evidence>
<dbReference type="RefSeq" id="WP_089608809.1">
    <property type="nucleotide sequence ID" value="NZ_CP022121.1"/>
</dbReference>
<keyword evidence="8" id="KW-1185">Reference proteome</keyword>
<evidence type="ECO:0000256" key="3">
    <source>
        <dbReference type="ARBA" id="ARBA00022729"/>
    </source>
</evidence>
<evidence type="ECO:0000313" key="7">
    <source>
        <dbReference type="EMBL" id="MCR6545144.1"/>
    </source>
</evidence>
<dbReference type="InterPro" id="IPR059100">
    <property type="entry name" value="TSP3_bac"/>
</dbReference>
<feature type="signal peptide" evidence="6">
    <location>
        <begin position="1"/>
        <end position="29"/>
    </location>
</feature>
<dbReference type="Pfam" id="PF18884">
    <property type="entry name" value="TSP3_bac"/>
    <property type="match status" value="2"/>
</dbReference>
<keyword evidence="2" id="KW-0964">Secreted</keyword>
<gene>
    <name evidence="7" type="ORF">NVS47_06380</name>
</gene>
<evidence type="ECO:0000256" key="6">
    <source>
        <dbReference type="SAM" id="SignalP"/>
    </source>
</evidence>
<evidence type="ECO:0000256" key="5">
    <source>
        <dbReference type="SAM" id="MobiDB-lite"/>
    </source>
</evidence>
<comment type="caution">
    <text evidence="7">The sequence shown here is derived from an EMBL/GenBank/DDBJ whole genome shotgun (WGS) entry which is preliminary data.</text>
</comment>
<comment type="subcellular location">
    <subcellularLocation>
        <location evidence="1">Secreted</location>
    </subcellularLocation>
</comment>
<feature type="region of interest" description="Disordered" evidence="5">
    <location>
        <begin position="36"/>
        <end position="90"/>
    </location>
</feature>
<evidence type="ECO:0000313" key="8">
    <source>
        <dbReference type="Proteomes" id="UP001524944"/>
    </source>
</evidence>
<dbReference type="InterPro" id="IPR028974">
    <property type="entry name" value="TSP_type-3_rpt"/>
</dbReference>
<feature type="compositionally biased region" description="Low complexity" evidence="5">
    <location>
        <begin position="36"/>
        <end position="59"/>
    </location>
</feature>
<dbReference type="InterPro" id="IPR013783">
    <property type="entry name" value="Ig-like_fold"/>
</dbReference>
<organism evidence="7 8">
    <name type="scientific">Dehalobacterium formicoaceticum</name>
    <dbReference type="NCBI Taxonomy" id="51515"/>
    <lineage>
        <taxon>Bacteria</taxon>
        <taxon>Bacillati</taxon>
        <taxon>Bacillota</taxon>
        <taxon>Clostridia</taxon>
        <taxon>Eubacteriales</taxon>
        <taxon>Peptococcaceae</taxon>
        <taxon>Dehalobacterium</taxon>
    </lineage>
</organism>
<reference evidence="7 8" key="1">
    <citation type="submission" date="2022-08" db="EMBL/GenBank/DDBJ databases">
        <title>Proteogenomics of the novel Dehalobacterium formicoaceticum strain EZ94 highlights a key role of methyltransferases during anaerobic dichloromethane degradation.</title>
        <authorList>
            <person name="Wasmund K."/>
        </authorList>
    </citation>
    <scope>NUCLEOTIDE SEQUENCE [LARGE SCALE GENOMIC DNA]</scope>
    <source>
        <strain evidence="7 8">EZ94</strain>
    </source>
</reference>
<evidence type="ECO:0000256" key="2">
    <source>
        <dbReference type="ARBA" id="ARBA00022525"/>
    </source>
</evidence>